<accession>A0AAN9IYI8</accession>
<keyword evidence="3" id="KW-1185">Reference proteome</keyword>
<dbReference type="Proteomes" id="UP001372338">
    <property type="component" value="Unassembled WGS sequence"/>
</dbReference>
<evidence type="ECO:0000313" key="3">
    <source>
        <dbReference type="Proteomes" id="UP001372338"/>
    </source>
</evidence>
<comment type="caution">
    <text evidence="2">The sequence shown here is derived from an EMBL/GenBank/DDBJ whole genome shotgun (WGS) entry which is preliminary data.</text>
</comment>
<dbReference type="AntiFam" id="ANF00034">
    <property type="entry name" value="Antisense to 5.8S rRNA"/>
</dbReference>
<dbReference type="AlphaFoldDB" id="A0AAN9IYI8"/>
<feature type="region of interest" description="Disordered" evidence="1">
    <location>
        <begin position="94"/>
        <end position="115"/>
    </location>
</feature>
<proteinExistence type="predicted"/>
<name>A0AAN9IYI8_CROPI</name>
<dbReference type="EMBL" id="JAYWIO010000001">
    <property type="protein sequence ID" value="KAK7288757.1"/>
    <property type="molecule type" value="Genomic_DNA"/>
</dbReference>
<evidence type="ECO:0000256" key="1">
    <source>
        <dbReference type="SAM" id="MobiDB-lite"/>
    </source>
</evidence>
<dbReference type="PANTHER" id="PTHR33205">
    <property type="entry name" value="TRANSMEMBRANE PROTEIN"/>
    <property type="match status" value="1"/>
</dbReference>
<evidence type="ECO:0000313" key="2">
    <source>
        <dbReference type="EMBL" id="KAK7288757.1"/>
    </source>
</evidence>
<sequence>MMTSPRACQQLGLGPPSQFASVHAPSRLADRLSPFHIRPRHIAGPHPLPSRQFQALFDSLFKVLFIFPSRYLFAIGLSPVFSLGRNLPPDWGCIPKQPDSPTAPRGATGSGHDGALTLSGAPFQGTWAWSATEDASPDYNSDTEGDRFSWWALPGRRALSLMASGATCVQRLDGSRDSAIHTKYRISLRSSSMQEPRYPLPRVFRIRVSHHRPHEHRLRADGGALNDFDFLGAFGAGFLLFNREETDRTRSGASRHEGDRGAEHL</sequence>
<gene>
    <name evidence="2" type="ORF">RIF29_02239</name>
</gene>
<reference evidence="2 3" key="1">
    <citation type="submission" date="2024-01" db="EMBL/GenBank/DDBJ databases">
        <title>The genomes of 5 underutilized Papilionoideae crops provide insights into root nodulation and disease resistanc.</title>
        <authorList>
            <person name="Yuan L."/>
        </authorList>
    </citation>
    <scope>NUCLEOTIDE SEQUENCE [LARGE SCALE GENOMIC DNA]</scope>
    <source>
        <strain evidence="2">ZHUSHIDOU_FW_LH</strain>
        <tissue evidence="2">Leaf</tissue>
    </source>
</reference>
<protein>
    <submittedName>
        <fullName evidence="2">Uncharacterized protein</fullName>
    </submittedName>
</protein>
<organism evidence="2 3">
    <name type="scientific">Crotalaria pallida</name>
    <name type="common">Smooth rattlebox</name>
    <name type="synonym">Crotalaria striata</name>
    <dbReference type="NCBI Taxonomy" id="3830"/>
    <lineage>
        <taxon>Eukaryota</taxon>
        <taxon>Viridiplantae</taxon>
        <taxon>Streptophyta</taxon>
        <taxon>Embryophyta</taxon>
        <taxon>Tracheophyta</taxon>
        <taxon>Spermatophyta</taxon>
        <taxon>Magnoliopsida</taxon>
        <taxon>eudicotyledons</taxon>
        <taxon>Gunneridae</taxon>
        <taxon>Pentapetalae</taxon>
        <taxon>rosids</taxon>
        <taxon>fabids</taxon>
        <taxon>Fabales</taxon>
        <taxon>Fabaceae</taxon>
        <taxon>Papilionoideae</taxon>
        <taxon>50 kb inversion clade</taxon>
        <taxon>genistoids sensu lato</taxon>
        <taxon>core genistoids</taxon>
        <taxon>Crotalarieae</taxon>
        <taxon>Crotalaria</taxon>
    </lineage>
</organism>
<dbReference type="PANTHER" id="PTHR33205:SF1">
    <property type="entry name" value="TRANSMEMBRANE PROTEIN"/>
    <property type="match status" value="1"/>
</dbReference>